<dbReference type="AlphaFoldDB" id="X1CYM9"/>
<reference evidence="1" key="1">
    <citation type="journal article" date="2014" name="Front. Microbiol.">
        <title>High frequency of phylogenetically diverse reductive dehalogenase-homologous genes in deep subseafloor sedimentary metagenomes.</title>
        <authorList>
            <person name="Kawai M."/>
            <person name="Futagami T."/>
            <person name="Toyoda A."/>
            <person name="Takaki Y."/>
            <person name="Nishi S."/>
            <person name="Hori S."/>
            <person name="Arai W."/>
            <person name="Tsubouchi T."/>
            <person name="Morono Y."/>
            <person name="Uchiyama I."/>
            <person name="Ito T."/>
            <person name="Fujiyama A."/>
            <person name="Inagaki F."/>
            <person name="Takami H."/>
        </authorList>
    </citation>
    <scope>NUCLEOTIDE SEQUENCE</scope>
    <source>
        <strain evidence="1">Expedition CK06-06</strain>
    </source>
</reference>
<feature type="non-terminal residue" evidence="1">
    <location>
        <position position="1"/>
    </location>
</feature>
<dbReference type="EMBL" id="BART01022565">
    <property type="protein sequence ID" value="GAG97997.1"/>
    <property type="molecule type" value="Genomic_DNA"/>
</dbReference>
<sequence length="154" mass="16523">PTIPGANIAALSARGLGDDEPANDIILFSISDQQPVILGGTPFHRGDIIAYYPDTGVYALKVDTEAILDHPNLVLDCLAVLSDPDDPRLLLSFDVDPVTGTDKGPIKSQDIAIWNPEDDSITLHISMSEDTWVIGSGTALLIVSWEIDPYLLGD</sequence>
<name>X1CYM9_9ZZZZ</name>
<organism evidence="1">
    <name type="scientific">marine sediment metagenome</name>
    <dbReference type="NCBI Taxonomy" id="412755"/>
    <lineage>
        <taxon>unclassified sequences</taxon>
        <taxon>metagenomes</taxon>
        <taxon>ecological metagenomes</taxon>
    </lineage>
</organism>
<accession>X1CYM9</accession>
<gene>
    <name evidence="1" type="ORF">S01H4_41286</name>
</gene>
<proteinExistence type="predicted"/>
<protein>
    <submittedName>
        <fullName evidence="1">Uncharacterized protein</fullName>
    </submittedName>
</protein>
<comment type="caution">
    <text evidence="1">The sequence shown here is derived from an EMBL/GenBank/DDBJ whole genome shotgun (WGS) entry which is preliminary data.</text>
</comment>
<evidence type="ECO:0000313" key="1">
    <source>
        <dbReference type="EMBL" id="GAG97997.1"/>
    </source>
</evidence>